<evidence type="ECO:0000256" key="1">
    <source>
        <dbReference type="SAM" id="MobiDB-lite"/>
    </source>
</evidence>
<feature type="signal peptide" evidence="2">
    <location>
        <begin position="1"/>
        <end position="16"/>
    </location>
</feature>
<organism evidence="3 4">
    <name type="scientific">Pendulispora rubella</name>
    <dbReference type="NCBI Taxonomy" id="2741070"/>
    <lineage>
        <taxon>Bacteria</taxon>
        <taxon>Pseudomonadati</taxon>
        <taxon>Myxococcota</taxon>
        <taxon>Myxococcia</taxon>
        <taxon>Myxococcales</taxon>
        <taxon>Sorangiineae</taxon>
        <taxon>Pendulisporaceae</taxon>
        <taxon>Pendulispora</taxon>
    </lineage>
</organism>
<evidence type="ECO:0000256" key="2">
    <source>
        <dbReference type="SAM" id="SignalP"/>
    </source>
</evidence>
<sequence length="310" mass="32734">MKRVLLLLAAAGASLAGVMCTGEEPAEVPETPNSDGGNRDGQTPDPDAGGAQPFPKTIPGLTLWLDGADGNSVKRKNAGSDETVTNWLDKSGESPPKNFVPVEGQPAPTFDYTAMNEGKMSALAFSQPVGQYLKGPSLAGLPAGEGFIVFHSKEINAPDGGPHLTYGLWQFGSFHGAHPHFDNNVVESFGSGNQPIYSAGVDGAEVWKPQIFSVIATLEGYSAFSNAVPLTGGDRYGHVLLFNPYGSLIGANAAYQLDAAAPPLTPTSYFNGFIAEVLIYDHRLPTAHHDAVQQYLSQKWNIPLRGDAGP</sequence>
<reference evidence="3" key="1">
    <citation type="submission" date="2021-12" db="EMBL/GenBank/DDBJ databases">
        <title>Discovery of the Pendulisporaceae a myxobacterial family with distinct sporulation behavior and unique specialized metabolism.</title>
        <authorList>
            <person name="Garcia R."/>
            <person name="Popoff A."/>
            <person name="Bader C.D."/>
            <person name="Loehr J."/>
            <person name="Walesch S."/>
            <person name="Walt C."/>
            <person name="Boldt J."/>
            <person name="Bunk B."/>
            <person name="Haeckl F.J.F.P.J."/>
            <person name="Gunesch A.P."/>
            <person name="Birkelbach J."/>
            <person name="Nuebel U."/>
            <person name="Pietschmann T."/>
            <person name="Bach T."/>
            <person name="Mueller R."/>
        </authorList>
    </citation>
    <scope>NUCLEOTIDE SEQUENCE</scope>
    <source>
        <strain evidence="3">MSr11367</strain>
    </source>
</reference>
<dbReference type="EMBL" id="CP089983">
    <property type="protein sequence ID" value="WXB01447.1"/>
    <property type="molecule type" value="Genomic_DNA"/>
</dbReference>
<protein>
    <submittedName>
        <fullName evidence="3">Uncharacterized protein</fullName>
    </submittedName>
</protein>
<keyword evidence="4" id="KW-1185">Reference proteome</keyword>
<evidence type="ECO:0000313" key="4">
    <source>
        <dbReference type="Proteomes" id="UP001374803"/>
    </source>
</evidence>
<feature type="region of interest" description="Disordered" evidence="1">
    <location>
        <begin position="72"/>
        <end position="102"/>
    </location>
</feature>
<keyword evidence="2" id="KW-0732">Signal</keyword>
<feature type="chain" id="PRO_5045349077" evidence="2">
    <location>
        <begin position="17"/>
        <end position="310"/>
    </location>
</feature>
<gene>
    <name evidence="3" type="ORF">LVJ94_31580</name>
</gene>
<feature type="region of interest" description="Disordered" evidence="1">
    <location>
        <begin position="24"/>
        <end position="60"/>
    </location>
</feature>
<accession>A0ABZ2KRY5</accession>
<dbReference type="Proteomes" id="UP001374803">
    <property type="component" value="Chromosome"/>
</dbReference>
<evidence type="ECO:0000313" key="3">
    <source>
        <dbReference type="EMBL" id="WXB01447.1"/>
    </source>
</evidence>
<dbReference type="RefSeq" id="WP_394831061.1">
    <property type="nucleotide sequence ID" value="NZ_CP089929.1"/>
</dbReference>
<name>A0ABZ2KRY5_9BACT</name>
<proteinExistence type="predicted"/>